<feature type="transmembrane region" description="Helical" evidence="1">
    <location>
        <begin position="79"/>
        <end position="97"/>
    </location>
</feature>
<feature type="transmembrane region" description="Helical" evidence="1">
    <location>
        <begin position="160"/>
        <end position="178"/>
    </location>
</feature>
<keyword evidence="1" id="KW-0812">Transmembrane</keyword>
<dbReference type="Pfam" id="PF10101">
    <property type="entry name" value="DUF2339"/>
    <property type="match status" value="1"/>
</dbReference>
<feature type="transmembrane region" description="Helical" evidence="1">
    <location>
        <begin position="217"/>
        <end position="235"/>
    </location>
</feature>
<feature type="transmembrane region" description="Helical" evidence="1">
    <location>
        <begin position="316"/>
        <end position="335"/>
    </location>
</feature>
<feature type="transmembrane region" description="Helical" evidence="1">
    <location>
        <begin position="46"/>
        <end position="67"/>
    </location>
</feature>
<sequence>MGYLFILNLLVLGLSLERRWIYINYLSFALNIPCLVYLAFKSPNKIISICYGVVTFIMYLAITLVYPIREKIKLKKVDVALLGLNTVINCLVVYGLFEIGGYYSYKGLLALIYALIYLALGQFIHKSVSQEKSIEGLFYITAMTFSILMIPFQFGVEWASLGWLIEGILMIYYANKYYGNKSDTEKMELGGWIILGLCVLGFIMVDFLQMWNIKYLTLRYTLISLGLIYVLSLYVGKLNKSELFKYTRKGKLLTYYKYFTIMNTWIYFMRITWIIYDEYIQSYENFYFLISIALVTGLFAYLISRIKVIQDEVVSKISIGLYVFVDLLGFTMNFYKVGYGVGNSNHRVLGIIILILYNTFVLFSIKDLTWRFIKKRGMSVEIYPMSVAIYILGATMIVLTNQFNLKNINLIISIFFLVMSFVYVIYGFKKKFVILRRFGLGLSIFSTAKLFIFDLAFLNTTGKIVAYFCFGLVLIGISYIYHKLKNSMGGLREE</sequence>
<dbReference type="OrthoDB" id="2078443at2"/>
<dbReference type="InterPro" id="IPR019286">
    <property type="entry name" value="DUF2339_TM"/>
</dbReference>
<accession>A0A267MIX7</accession>
<feature type="transmembrane region" description="Helical" evidence="1">
    <location>
        <begin position="347"/>
        <end position="370"/>
    </location>
</feature>
<comment type="caution">
    <text evidence="2">The sequence shown here is derived from an EMBL/GenBank/DDBJ whole genome shotgun (WGS) entry which is preliminary data.</text>
</comment>
<dbReference type="EMBL" id="NIBG01000007">
    <property type="protein sequence ID" value="PAB59486.1"/>
    <property type="molecule type" value="Genomic_DNA"/>
</dbReference>
<dbReference type="Proteomes" id="UP000216024">
    <property type="component" value="Unassembled WGS sequence"/>
</dbReference>
<name>A0A267MIX7_9FIRM</name>
<feature type="transmembrane region" description="Helical" evidence="1">
    <location>
        <begin position="438"/>
        <end position="458"/>
    </location>
</feature>
<reference evidence="2 3" key="1">
    <citation type="submission" date="2017-06" db="EMBL/GenBank/DDBJ databases">
        <title>Draft genome sequence of anaerobic fermentative bacterium Anaeromicrobium sediminis DY2726D isolated from West Pacific Ocean sediments.</title>
        <authorList>
            <person name="Zeng X."/>
        </authorList>
    </citation>
    <scope>NUCLEOTIDE SEQUENCE [LARGE SCALE GENOMIC DNA]</scope>
    <source>
        <strain evidence="2 3">DY2726D</strain>
    </source>
</reference>
<proteinExistence type="predicted"/>
<organism evidence="2 3">
    <name type="scientific">Anaeromicrobium sediminis</name>
    <dbReference type="NCBI Taxonomy" id="1478221"/>
    <lineage>
        <taxon>Bacteria</taxon>
        <taxon>Bacillati</taxon>
        <taxon>Bacillota</taxon>
        <taxon>Clostridia</taxon>
        <taxon>Peptostreptococcales</taxon>
        <taxon>Thermotaleaceae</taxon>
        <taxon>Anaeromicrobium</taxon>
    </lineage>
</organism>
<feature type="transmembrane region" description="Helical" evidence="1">
    <location>
        <begin position="136"/>
        <end position="154"/>
    </location>
</feature>
<feature type="transmembrane region" description="Helical" evidence="1">
    <location>
        <begin position="382"/>
        <end position="402"/>
    </location>
</feature>
<keyword evidence="1" id="KW-0472">Membrane</keyword>
<evidence type="ECO:0008006" key="4">
    <source>
        <dbReference type="Google" id="ProtNLM"/>
    </source>
</evidence>
<keyword evidence="3" id="KW-1185">Reference proteome</keyword>
<protein>
    <recommendedName>
        <fullName evidence="4">DUF2339 domain-containing protein</fullName>
    </recommendedName>
</protein>
<feature type="transmembrane region" description="Helical" evidence="1">
    <location>
        <begin position="408"/>
        <end position="426"/>
    </location>
</feature>
<feature type="transmembrane region" description="Helical" evidence="1">
    <location>
        <begin position="255"/>
        <end position="274"/>
    </location>
</feature>
<feature type="transmembrane region" description="Helical" evidence="1">
    <location>
        <begin position="21"/>
        <end position="40"/>
    </location>
</feature>
<gene>
    <name evidence="2" type="ORF">CCE28_09730</name>
</gene>
<evidence type="ECO:0000256" key="1">
    <source>
        <dbReference type="SAM" id="Phobius"/>
    </source>
</evidence>
<dbReference type="PANTHER" id="PTHR38434">
    <property type="entry name" value="BLL2549 PROTEIN"/>
    <property type="match status" value="1"/>
</dbReference>
<feature type="transmembrane region" description="Helical" evidence="1">
    <location>
        <begin position="190"/>
        <end position="211"/>
    </location>
</feature>
<feature type="transmembrane region" description="Helical" evidence="1">
    <location>
        <begin position="103"/>
        <end position="124"/>
    </location>
</feature>
<evidence type="ECO:0000313" key="2">
    <source>
        <dbReference type="EMBL" id="PAB59486.1"/>
    </source>
</evidence>
<keyword evidence="1" id="KW-1133">Transmembrane helix</keyword>
<dbReference type="AlphaFoldDB" id="A0A267MIX7"/>
<feature type="transmembrane region" description="Helical" evidence="1">
    <location>
        <begin position="464"/>
        <end position="482"/>
    </location>
</feature>
<evidence type="ECO:0000313" key="3">
    <source>
        <dbReference type="Proteomes" id="UP000216024"/>
    </source>
</evidence>
<dbReference type="PANTHER" id="PTHR38434:SF1">
    <property type="entry name" value="BLL2549 PROTEIN"/>
    <property type="match status" value="1"/>
</dbReference>
<feature type="transmembrane region" description="Helical" evidence="1">
    <location>
        <begin position="286"/>
        <end position="304"/>
    </location>
</feature>